<evidence type="ECO:0000256" key="1">
    <source>
        <dbReference type="SAM" id="Phobius"/>
    </source>
</evidence>
<reference evidence="2 3" key="1">
    <citation type="submission" date="2015-04" db="EMBL/GenBank/DDBJ databases">
        <authorList>
            <person name="Syromyatnikov M.Y."/>
            <person name="Popov V.N."/>
        </authorList>
    </citation>
    <scope>NUCLEOTIDE SEQUENCE [LARGE SCALE GENOMIC DNA]</scope>
</reference>
<dbReference type="EMBL" id="CVRI01000044">
    <property type="protein sequence ID" value="CRK96798.1"/>
    <property type="molecule type" value="Genomic_DNA"/>
</dbReference>
<evidence type="ECO:0000313" key="2">
    <source>
        <dbReference type="EMBL" id="CRK96798.1"/>
    </source>
</evidence>
<dbReference type="Proteomes" id="UP000183832">
    <property type="component" value="Unassembled WGS sequence"/>
</dbReference>
<accession>A0A1J1ICU9</accession>
<keyword evidence="1" id="KW-0812">Transmembrane</keyword>
<feature type="transmembrane region" description="Helical" evidence="1">
    <location>
        <begin position="57"/>
        <end position="81"/>
    </location>
</feature>
<protein>
    <submittedName>
        <fullName evidence="2">CLUMA_CG010192, isoform A</fullName>
    </submittedName>
</protein>
<proteinExistence type="predicted"/>
<gene>
    <name evidence="2" type="ORF">CLUMA_CG010192</name>
</gene>
<keyword evidence="3" id="KW-1185">Reference proteome</keyword>
<name>A0A1J1ICU9_9DIPT</name>
<keyword evidence="1" id="KW-0472">Membrane</keyword>
<evidence type="ECO:0000313" key="3">
    <source>
        <dbReference type="Proteomes" id="UP000183832"/>
    </source>
</evidence>
<organism evidence="2 3">
    <name type="scientific">Clunio marinus</name>
    <dbReference type="NCBI Taxonomy" id="568069"/>
    <lineage>
        <taxon>Eukaryota</taxon>
        <taxon>Metazoa</taxon>
        <taxon>Ecdysozoa</taxon>
        <taxon>Arthropoda</taxon>
        <taxon>Hexapoda</taxon>
        <taxon>Insecta</taxon>
        <taxon>Pterygota</taxon>
        <taxon>Neoptera</taxon>
        <taxon>Endopterygota</taxon>
        <taxon>Diptera</taxon>
        <taxon>Nematocera</taxon>
        <taxon>Chironomoidea</taxon>
        <taxon>Chironomidae</taxon>
        <taxon>Clunio</taxon>
    </lineage>
</organism>
<dbReference type="AlphaFoldDB" id="A0A1J1ICU9"/>
<keyword evidence="1" id="KW-1133">Transmembrane helix</keyword>
<sequence>MDGENQQETSGDKKWIYIKIPNSKKRENCNSTSTRYGLWNHRHDLAKHTNYSTTQKLTYFTCFVSVSSLLVHSLFISHLGYSFSMAQSQRHYLCTNCAIQARLAYMFTLYPQSNAEESSTKWNSIVHGSLNRRKKENETKTSERKEGETLAGAFNVVEHLICETFNVSFPLKTFPHLNVLCFIEKNMLNCIMIENHTKHKHSMFISSSQTLNIKELHSTCTLTKAQQVLATIVSSSILFYPKTTLEKAI</sequence>